<dbReference type="EMBL" id="WVIE01000035">
    <property type="protein sequence ID" value="NDJ19620.1"/>
    <property type="molecule type" value="Genomic_DNA"/>
</dbReference>
<name>A0A8J7ZCS2_9CYAN</name>
<sequence length="162" mass="18042">MSVALNPSRRKRPASPRHVSPRSSDPRRVSLFSPDRQVQRLPAQASVPAWVRSLLWVQQASVVATFGLAGSVLAVYGWTVYSQQVWGKEYQQLETLRRHERQLTTNKEMLKDQIAKQGNRPGSTLVPQSPDRLIFLRPAPSRGDAPTPLTPPQASPIAPLGY</sequence>
<gene>
    <name evidence="2" type="ORF">GS601_20405</name>
</gene>
<feature type="region of interest" description="Disordered" evidence="1">
    <location>
        <begin position="1"/>
        <end position="31"/>
    </location>
</feature>
<evidence type="ECO:0000313" key="3">
    <source>
        <dbReference type="Proteomes" id="UP000646053"/>
    </source>
</evidence>
<accession>A0A8J7ZCS2</accession>
<comment type="caution">
    <text evidence="2">The sequence shown here is derived from an EMBL/GenBank/DDBJ whole genome shotgun (WGS) entry which is preliminary data.</text>
</comment>
<evidence type="ECO:0000313" key="2">
    <source>
        <dbReference type="EMBL" id="NDJ19620.1"/>
    </source>
</evidence>
<keyword evidence="3" id="KW-1185">Reference proteome</keyword>
<dbReference type="Proteomes" id="UP000646053">
    <property type="component" value="Unassembled WGS sequence"/>
</dbReference>
<reference evidence="2" key="1">
    <citation type="submission" date="2019-12" db="EMBL/GenBank/DDBJ databases">
        <title>High-Quality draft genome sequences of three cyanobacteria isolated from the limestone walls of the Old Cathedral of Coimbra.</title>
        <authorList>
            <person name="Tiago I."/>
            <person name="Soares F."/>
            <person name="Portugal A."/>
        </authorList>
    </citation>
    <scope>NUCLEOTIDE SEQUENCE</scope>
    <source>
        <strain evidence="2">A</strain>
    </source>
</reference>
<proteinExistence type="predicted"/>
<dbReference type="AlphaFoldDB" id="A0A8J7ZCS2"/>
<dbReference type="RefSeq" id="WP_162425148.1">
    <property type="nucleotide sequence ID" value="NZ_WVIE01000035.1"/>
</dbReference>
<evidence type="ECO:0008006" key="4">
    <source>
        <dbReference type="Google" id="ProtNLM"/>
    </source>
</evidence>
<feature type="region of interest" description="Disordered" evidence="1">
    <location>
        <begin position="136"/>
        <end position="162"/>
    </location>
</feature>
<evidence type="ECO:0000256" key="1">
    <source>
        <dbReference type="SAM" id="MobiDB-lite"/>
    </source>
</evidence>
<organism evidence="2 3">
    <name type="scientific">Myxacorys almedinensis A</name>
    <dbReference type="NCBI Taxonomy" id="2690445"/>
    <lineage>
        <taxon>Bacteria</taxon>
        <taxon>Bacillati</taxon>
        <taxon>Cyanobacteriota</taxon>
        <taxon>Cyanophyceae</taxon>
        <taxon>Leptolyngbyales</taxon>
        <taxon>Leptolyngbyaceae</taxon>
        <taxon>Myxacorys</taxon>
        <taxon>Myxacorys almedinensis</taxon>
    </lineage>
</organism>
<protein>
    <recommendedName>
        <fullName evidence="4">Cell division protein FtsL</fullName>
    </recommendedName>
</protein>